<evidence type="ECO:0000256" key="1">
    <source>
        <dbReference type="ARBA" id="ARBA00008791"/>
    </source>
</evidence>
<evidence type="ECO:0000313" key="3">
    <source>
        <dbReference type="EMBL" id="TPG17339.1"/>
    </source>
</evidence>
<dbReference type="CDD" id="cd00293">
    <property type="entry name" value="USP-like"/>
    <property type="match status" value="1"/>
</dbReference>
<sequence length="135" mass="13873">MSGVVVIGYIPTPEGIAAFERAKDEVVIDGSTLVVVNTGQSGNFAGSTFASPADIDAIDVELTGAGIAHEVIQSTDEVSPAEAILRVAQEKDARLIVIGVRRRTPVGKLFLGSTSQQVLLDAPCAVLAVKAAKSG</sequence>
<feature type="domain" description="UspA" evidence="2">
    <location>
        <begin position="7"/>
        <end position="130"/>
    </location>
</feature>
<dbReference type="InterPro" id="IPR006015">
    <property type="entry name" value="Universal_stress_UspA"/>
</dbReference>
<dbReference type="Gene3D" id="3.40.50.620">
    <property type="entry name" value="HUPs"/>
    <property type="match status" value="1"/>
</dbReference>
<organism evidence="3 4">
    <name type="scientific">Pedococcus bigeumensis</name>
    <dbReference type="NCBI Taxonomy" id="433644"/>
    <lineage>
        <taxon>Bacteria</taxon>
        <taxon>Bacillati</taxon>
        <taxon>Actinomycetota</taxon>
        <taxon>Actinomycetes</taxon>
        <taxon>Micrococcales</taxon>
        <taxon>Intrasporangiaceae</taxon>
        <taxon>Pedococcus</taxon>
    </lineage>
</organism>
<dbReference type="Pfam" id="PF00582">
    <property type="entry name" value="Usp"/>
    <property type="match status" value="1"/>
</dbReference>
<evidence type="ECO:0000259" key="2">
    <source>
        <dbReference type="Pfam" id="PF00582"/>
    </source>
</evidence>
<dbReference type="InterPro" id="IPR006016">
    <property type="entry name" value="UspA"/>
</dbReference>
<dbReference type="PANTHER" id="PTHR46268">
    <property type="entry name" value="STRESS RESPONSE PROTEIN NHAX"/>
    <property type="match status" value="1"/>
</dbReference>
<proteinExistence type="inferred from homology"/>
<dbReference type="InterPro" id="IPR014729">
    <property type="entry name" value="Rossmann-like_a/b/a_fold"/>
</dbReference>
<dbReference type="PRINTS" id="PR01438">
    <property type="entry name" value="UNVRSLSTRESS"/>
</dbReference>
<protein>
    <submittedName>
        <fullName evidence="3">Universal stress protein</fullName>
    </submittedName>
</protein>
<gene>
    <name evidence="3" type="ORF">EAH86_11405</name>
</gene>
<comment type="similarity">
    <text evidence="1">Belongs to the universal stress protein A family.</text>
</comment>
<dbReference type="EMBL" id="RCZM01000003">
    <property type="protein sequence ID" value="TPG17339.1"/>
    <property type="molecule type" value="Genomic_DNA"/>
</dbReference>
<dbReference type="PANTHER" id="PTHR46268:SF22">
    <property type="entry name" value="SENSOR PROTEIN KDPD-RELATED"/>
    <property type="match status" value="1"/>
</dbReference>
<dbReference type="OrthoDB" id="5419113at2"/>
<dbReference type="SUPFAM" id="SSF52402">
    <property type="entry name" value="Adenine nucleotide alpha hydrolases-like"/>
    <property type="match status" value="1"/>
</dbReference>
<accession>A0A502CYV8</accession>
<dbReference type="AlphaFoldDB" id="A0A502CYV8"/>
<reference evidence="3 4" key="1">
    <citation type="journal article" date="2019" name="Environ. Microbiol.">
        <title>Species interactions and distinct microbial communities in high Arctic permafrost affected cryosols are associated with the CH4 and CO2 gas fluxes.</title>
        <authorList>
            <person name="Altshuler I."/>
            <person name="Hamel J."/>
            <person name="Turney S."/>
            <person name="Magnuson E."/>
            <person name="Levesque R."/>
            <person name="Greer C."/>
            <person name="Whyte L.G."/>
        </authorList>
    </citation>
    <scope>NUCLEOTIDE SEQUENCE [LARGE SCALE GENOMIC DNA]</scope>
    <source>
        <strain evidence="3 4">S9.3A</strain>
    </source>
</reference>
<comment type="caution">
    <text evidence="3">The sequence shown here is derived from an EMBL/GenBank/DDBJ whole genome shotgun (WGS) entry which is preliminary data.</text>
</comment>
<dbReference type="Proteomes" id="UP000317722">
    <property type="component" value="Unassembled WGS sequence"/>
</dbReference>
<name>A0A502CYV8_9MICO</name>
<dbReference type="RefSeq" id="WP_140740630.1">
    <property type="nucleotide sequence ID" value="NZ_RCZM01000003.1"/>
</dbReference>
<keyword evidence="4" id="KW-1185">Reference proteome</keyword>
<evidence type="ECO:0000313" key="4">
    <source>
        <dbReference type="Proteomes" id="UP000317722"/>
    </source>
</evidence>